<keyword evidence="3 13" id="KW-0808">Transferase</keyword>
<dbReference type="EMBL" id="CP056070">
    <property type="protein sequence ID" value="UKK00965.2"/>
    <property type="molecule type" value="Genomic_DNA"/>
</dbReference>
<keyword evidence="2 10" id="KW-0723">Serine/threonine-protein kinase</keyword>
<accession>A0A976MB25</accession>
<evidence type="ECO:0000256" key="6">
    <source>
        <dbReference type="ARBA" id="ARBA00022840"/>
    </source>
</evidence>
<feature type="domain" description="Protein kinase" evidence="12">
    <location>
        <begin position="37"/>
        <end position="351"/>
    </location>
</feature>
<dbReference type="SUPFAM" id="SSF56112">
    <property type="entry name" value="Protein kinase-like (PK-like)"/>
    <property type="match status" value="1"/>
</dbReference>
<dbReference type="GO" id="GO:0004674">
    <property type="term" value="F:protein serine/threonine kinase activity"/>
    <property type="evidence" value="ECO:0007669"/>
    <property type="project" value="UniProtKB-KW"/>
</dbReference>
<evidence type="ECO:0000256" key="7">
    <source>
        <dbReference type="ARBA" id="ARBA00047899"/>
    </source>
</evidence>
<evidence type="ECO:0000313" key="13">
    <source>
        <dbReference type="EMBL" id="UKK00965.2"/>
    </source>
</evidence>
<comment type="catalytic activity">
    <reaction evidence="7">
        <text>L-threonyl-[protein] + ATP = O-phospho-L-threonyl-[protein] + ADP + H(+)</text>
        <dbReference type="Rhea" id="RHEA:46608"/>
        <dbReference type="Rhea" id="RHEA-COMP:11060"/>
        <dbReference type="Rhea" id="RHEA-COMP:11605"/>
        <dbReference type="ChEBI" id="CHEBI:15378"/>
        <dbReference type="ChEBI" id="CHEBI:30013"/>
        <dbReference type="ChEBI" id="CHEBI:30616"/>
        <dbReference type="ChEBI" id="CHEBI:61977"/>
        <dbReference type="ChEBI" id="CHEBI:456216"/>
        <dbReference type="EC" id="2.7.11.1"/>
    </reaction>
</comment>
<dbReference type="PANTHER" id="PTHR24356">
    <property type="entry name" value="SERINE/THREONINE-PROTEIN KINASE"/>
    <property type="match status" value="1"/>
</dbReference>
<reference evidence="13" key="1">
    <citation type="submission" date="2022-07" db="EMBL/GenBank/DDBJ databases">
        <title>Evaluation of T. orientalis genome assembly methods using nanopore sequencing and analysis of variation between genomes.</title>
        <authorList>
            <person name="Yam J."/>
            <person name="Micallef M.L."/>
            <person name="Liu M."/>
            <person name="Djordjevic S.P."/>
            <person name="Bogema D.R."/>
            <person name="Jenkins C."/>
        </authorList>
    </citation>
    <scope>NUCLEOTIDE SEQUENCE</scope>
    <source>
        <strain evidence="13">Goon Nure</strain>
    </source>
</reference>
<dbReference type="PROSITE" id="PS00108">
    <property type="entry name" value="PROTEIN_KINASE_ST"/>
    <property type="match status" value="1"/>
</dbReference>
<dbReference type="InterPro" id="IPR011009">
    <property type="entry name" value="Kinase-like_dom_sf"/>
</dbReference>
<evidence type="ECO:0000256" key="10">
    <source>
        <dbReference type="RuleBase" id="RU000304"/>
    </source>
</evidence>
<dbReference type="Pfam" id="PF00069">
    <property type="entry name" value="Pkinase"/>
    <property type="match status" value="2"/>
</dbReference>
<dbReference type="GO" id="GO:0035556">
    <property type="term" value="P:intracellular signal transduction"/>
    <property type="evidence" value="ECO:0007669"/>
    <property type="project" value="TreeGrafter"/>
</dbReference>
<dbReference type="PROSITE" id="PS50011">
    <property type="entry name" value="PROTEIN_KINASE_DOM"/>
    <property type="match status" value="1"/>
</dbReference>
<proteinExistence type="inferred from homology"/>
<evidence type="ECO:0000256" key="11">
    <source>
        <dbReference type="SAM" id="MobiDB-lite"/>
    </source>
</evidence>
<feature type="compositionally biased region" description="Polar residues" evidence="11">
    <location>
        <begin position="223"/>
        <end position="240"/>
    </location>
</feature>
<sequence>MKSGFLLSSDPSVSVLSERPTESDKTLGSRKYKYDDFDFNRAIGTGNFSTVWHVTLKAAPLKSFAIKSYNINDVTSKNQHFFVKQERSALLHLNSPGHKNVIKLVDTFRDPSYVYLIYEFAELELWELIKHCGSIFDDLARYFILQIIDGLEYIHSKGIVHRDLKCENVVISDGTLKIIDFGSSKFHTDSNTPNSQCLSSAAEPTSVDYPDEPTLDSRDLSASDYTGQQDRNLDQSTCSTDARGYRKSRRTRVFENYVGTPNFMDPQAISNRDTGFRRDFWSLGCLIYQILCGRPPFCGSTEYFVLKRVREFDLVFPDCVNSDARDLVKLLLSPQEDQALTFQVIRQHPFFSVNPDSINFKELLHQSSEWRHICYRIGDLLIELTHTRSPETTLEFKHKFDEYIRSLKDAAKNSNMHVMDRLVDLMFWSLEQTKLEIVNETSEADRWLS</sequence>
<dbReference type="PANTHER" id="PTHR24356:SF163">
    <property type="entry name" value="3-PHOSPHOINOSITIDE-DEPENDENT PROTEIN KINASE 1-RELATED"/>
    <property type="match status" value="1"/>
</dbReference>
<keyword evidence="6 9" id="KW-0067">ATP-binding</keyword>
<dbReference type="InterPro" id="IPR008271">
    <property type="entry name" value="Ser/Thr_kinase_AS"/>
</dbReference>
<gene>
    <name evidence="13" type="ORF">MACK_001776</name>
</gene>
<evidence type="ECO:0000313" key="14">
    <source>
        <dbReference type="Proteomes" id="UP000244811"/>
    </source>
</evidence>
<dbReference type="InterPro" id="IPR050236">
    <property type="entry name" value="Ser_Thr_kinase_AGC"/>
</dbReference>
<comment type="similarity">
    <text evidence="10">Belongs to the protein kinase superfamily.</text>
</comment>
<dbReference type="GO" id="GO:0005524">
    <property type="term" value="F:ATP binding"/>
    <property type="evidence" value="ECO:0007669"/>
    <property type="project" value="UniProtKB-UniRule"/>
</dbReference>
<evidence type="ECO:0000256" key="2">
    <source>
        <dbReference type="ARBA" id="ARBA00022527"/>
    </source>
</evidence>
<evidence type="ECO:0000256" key="3">
    <source>
        <dbReference type="ARBA" id="ARBA00022679"/>
    </source>
</evidence>
<dbReference type="InterPro" id="IPR017441">
    <property type="entry name" value="Protein_kinase_ATP_BS"/>
</dbReference>
<protein>
    <recommendedName>
        <fullName evidence="1">non-specific serine/threonine protein kinase</fullName>
        <ecNumber evidence="1">2.7.11.1</ecNumber>
    </recommendedName>
</protein>
<name>A0A976MB25_THEOR</name>
<keyword evidence="4 9" id="KW-0547">Nucleotide-binding</keyword>
<dbReference type="SMART" id="SM00220">
    <property type="entry name" value="S_TKc"/>
    <property type="match status" value="1"/>
</dbReference>
<dbReference type="AlphaFoldDB" id="A0A976MB25"/>
<feature type="compositionally biased region" description="Polar residues" evidence="11">
    <location>
        <begin position="189"/>
        <end position="203"/>
    </location>
</feature>
<feature type="binding site" evidence="9">
    <location>
        <position position="67"/>
    </location>
    <ligand>
        <name>ATP</name>
        <dbReference type="ChEBI" id="CHEBI:30616"/>
    </ligand>
</feature>
<feature type="region of interest" description="Disordered" evidence="11">
    <location>
        <begin position="188"/>
        <end position="244"/>
    </location>
</feature>
<evidence type="ECO:0000256" key="5">
    <source>
        <dbReference type="ARBA" id="ARBA00022777"/>
    </source>
</evidence>
<evidence type="ECO:0000259" key="12">
    <source>
        <dbReference type="PROSITE" id="PS50011"/>
    </source>
</evidence>
<evidence type="ECO:0000256" key="9">
    <source>
        <dbReference type="PROSITE-ProRule" id="PRU10141"/>
    </source>
</evidence>
<dbReference type="Gene3D" id="3.30.200.20">
    <property type="entry name" value="Phosphorylase Kinase, domain 1"/>
    <property type="match status" value="1"/>
</dbReference>
<keyword evidence="5 13" id="KW-0418">Kinase</keyword>
<dbReference type="Proteomes" id="UP000244811">
    <property type="component" value="Chromosome 3"/>
</dbReference>
<dbReference type="InterPro" id="IPR000719">
    <property type="entry name" value="Prot_kinase_dom"/>
</dbReference>
<dbReference type="Gene3D" id="1.10.510.10">
    <property type="entry name" value="Transferase(Phosphotransferase) domain 1"/>
    <property type="match status" value="1"/>
</dbReference>
<evidence type="ECO:0000256" key="8">
    <source>
        <dbReference type="ARBA" id="ARBA00048679"/>
    </source>
</evidence>
<evidence type="ECO:0000256" key="4">
    <source>
        <dbReference type="ARBA" id="ARBA00022741"/>
    </source>
</evidence>
<comment type="catalytic activity">
    <reaction evidence="8">
        <text>L-seryl-[protein] + ATP = O-phospho-L-seryl-[protein] + ADP + H(+)</text>
        <dbReference type="Rhea" id="RHEA:17989"/>
        <dbReference type="Rhea" id="RHEA-COMP:9863"/>
        <dbReference type="Rhea" id="RHEA-COMP:11604"/>
        <dbReference type="ChEBI" id="CHEBI:15378"/>
        <dbReference type="ChEBI" id="CHEBI:29999"/>
        <dbReference type="ChEBI" id="CHEBI:30616"/>
        <dbReference type="ChEBI" id="CHEBI:83421"/>
        <dbReference type="ChEBI" id="CHEBI:456216"/>
        <dbReference type="EC" id="2.7.11.1"/>
    </reaction>
</comment>
<dbReference type="EC" id="2.7.11.1" evidence="1"/>
<dbReference type="PROSITE" id="PS00107">
    <property type="entry name" value="PROTEIN_KINASE_ATP"/>
    <property type="match status" value="1"/>
</dbReference>
<organism evidence="13 14">
    <name type="scientific">Theileria orientalis</name>
    <dbReference type="NCBI Taxonomy" id="68886"/>
    <lineage>
        <taxon>Eukaryota</taxon>
        <taxon>Sar</taxon>
        <taxon>Alveolata</taxon>
        <taxon>Apicomplexa</taxon>
        <taxon>Aconoidasida</taxon>
        <taxon>Piroplasmida</taxon>
        <taxon>Theileriidae</taxon>
        <taxon>Theileria</taxon>
    </lineage>
</organism>
<evidence type="ECO:0000256" key="1">
    <source>
        <dbReference type="ARBA" id="ARBA00012513"/>
    </source>
</evidence>